<dbReference type="InterPro" id="IPR019480">
    <property type="entry name" value="Dihydroorotate_DH_Fe-S-bd"/>
</dbReference>
<dbReference type="PIRSF" id="PIRSF006816">
    <property type="entry name" value="Cyc3_hyd_g"/>
    <property type="match status" value="1"/>
</dbReference>
<dbReference type="EMBL" id="RLIH01000012">
    <property type="protein sequence ID" value="RVU54298.1"/>
    <property type="molecule type" value="Genomic_DNA"/>
</dbReference>
<feature type="binding site" evidence="11">
    <location>
        <begin position="66"/>
        <end position="67"/>
    </location>
    <ligand>
        <name>FAD</name>
        <dbReference type="ChEBI" id="CHEBI:57692"/>
    </ligand>
</feature>
<dbReference type="RefSeq" id="WP_127724976.1">
    <property type="nucleotide sequence ID" value="NZ_RLIH01000012.1"/>
</dbReference>
<dbReference type="Proteomes" id="UP000288812">
    <property type="component" value="Unassembled WGS sequence"/>
</dbReference>
<dbReference type="InterPro" id="IPR037117">
    <property type="entry name" value="Dihydroorotate_DH_ele_sf"/>
</dbReference>
<dbReference type="InterPro" id="IPR050353">
    <property type="entry name" value="PyrK_electron_transfer"/>
</dbReference>
<evidence type="ECO:0000256" key="6">
    <source>
        <dbReference type="ARBA" id="ARBA00022827"/>
    </source>
</evidence>
<evidence type="ECO:0000256" key="2">
    <source>
        <dbReference type="ARBA" id="ARBA00022448"/>
    </source>
</evidence>
<comment type="similarity">
    <text evidence="1">Belongs to the PyrK family.</text>
</comment>
<comment type="caution">
    <text evidence="14">The sequence shown here is derived from an EMBL/GenBank/DDBJ whole genome shotgun (WGS) entry which is preliminary data.</text>
</comment>
<accession>A0A437S5N8</accession>
<dbReference type="PANTHER" id="PTHR43513:SF3">
    <property type="entry name" value="DIHYDROOROTATE DEHYDROGENASE B (NAD(+)), ELECTRON TRANSFER SUBUNIT-RELATED"/>
    <property type="match status" value="1"/>
</dbReference>
<dbReference type="SUPFAM" id="SSF52343">
    <property type="entry name" value="Ferredoxin reductase-like, C-terminal NADP-linked domain"/>
    <property type="match status" value="1"/>
</dbReference>
<evidence type="ECO:0000256" key="3">
    <source>
        <dbReference type="ARBA" id="ARBA00022630"/>
    </source>
</evidence>
<dbReference type="GO" id="GO:0046872">
    <property type="term" value="F:metal ion binding"/>
    <property type="evidence" value="ECO:0007669"/>
    <property type="project" value="UniProtKB-KW"/>
</dbReference>
<comment type="cofactor">
    <cofactor evidence="10">
        <name>[2Fe-2S] cluster</name>
        <dbReference type="ChEBI" id="CHEBI:190135"/>
    </cofactor>
</comment>
<sequence length="236" mass="26248">MGNIISNEKLSKDFYLLKAKEEKEVKMGQFYMLRSWDYYPLLSRPISIYDSDGKTISFLYKVVGEGTELFAKLKPGDEITLQGPLGESFPEVEGKIAMVGGGVGIAPLYLASKTLKELNPENKIDIYLGFSDVALLEEEYGKVCDNLKINVGGFVTDDIEVENYDHIFTCGPEIMMKVLYEKCKRVGVEDRLTVSMESRMACGVGACFGCTCKTTEGNKKVCKDGPIFSAKEVFEI</sequence>
<dbReference type="NCBIfam" id="NF000798">
    <property type="entry name" value="PRK00054.1-3"/>
    <property type="match status" value="1"/>
</dbReference>
<evidence type="ECO:0000256" key="1">
    <source>
        <dbReference type="ARBA" id="ARBA00006422"/>
    </source>
</evidence>
<keyword evidence="2" id="KW-0813">Transport</keyword>
<organism evidence="14 15">
    <name type="scientific">Anaerosphaera multitolerans</name>
    <dbReference type="NCBI Taxonomy" id="2487351"/>
    <lineage>
        <taxon>Bacteria</taxon>
        <taxon>Bacillati</taxon>
        <taxon>Bacillota</taxon>
        <taxon>Tissierellia</taxon>
        <taxon>Tissierellales</taxon>
        <taxon>Peptoniphilaceae</taxon>
        <taxon>Anaerosphaera</taxon>
    </lineage>
</organism>
<dbReference type="SUPFAM" id="SSF63380">
    <property type="entry name" value="Riboflavin synthase domain-like"/>
    <property type="match status" value="1"/>
</dbReference>
<feature type="binding site" evidence="11">
    <location>
        <begin position="44"/>
        <end position="47"/>
    </location>
    <ligand>
        <name>FAD</name>
        <dbReference type="ChEBI" id="CHEBI:57692"/>
    </ligand>
</feature>
<keyword evidence="8 12" id="KW-0408">Iron</keyword>
<dbReference type="GO" id="GO:0051537">
    <property type="term" value="F:2 iron, 2 sulfur cluster binding"/>
    <property type="evidence" value="ECO:0007669"/>
    <property type="project" value="UniProtKB-KW"/>
</dbReference>
<feature type="binding site" evidence="12">
    <location>
        <position position="210"/>
    </location>
    <ligand>
        <name>[2Fe-2S] cluster</name>
        <dbReference type="ChEBI" id="CHEBI:190135"/>
    </ligand>
</feature>
<evidence type="ECO:0000256" key="4">
    <source>
        <dbReference type="ARBA" id="ARBA00022714"/>
    </source>
</evidence>
<proteinExistence type="inferred from homology"/>
<protein>
    <submittedName>
        <fullName evidence="14">Dihydroorotate dehydrogenase electron transfer subunit</fullName>
    </submittedName>
</protein>
<feature type="binding site" evidence="12">
    <location>
        <position position="222"/>
    </location>
    <ligand>
        <name>[2Fe-2S] cluster</name>
        <dbReference type="ChEBI" id="CHEBI:190135"/>
    </ligand>
</feature>
<feature type="binding site" evidence="12">
    <location>
        <position position="202"/>
    </location>
    <ligand>
        <name>[2Fe-2S] cluster</name>
        <dbReference type="ChEBI" id="CHEBI:190135"/>
    </ligand>
</feature>
<feature type="binding site" evidence="12">
    <location>
        <position position="207"/>
    </location>
    <ligand>
        <name>[2Fe-2S] cluster</name>
        <dbReference type="ChEBI" id="CHEBI:190135"/>
    </ligand>
</feature>
<dbReference type="PANTHER" id="PTHR43513">
    <property type="entry name" value="DIHYDROOROTATE DEHYDROGENASE B (NAD(+)), ELECTRON TRANSFER SUBUNIT"/>
    <property type="match status" value="1"/>
</dbReference>
<keyword evidence="15" id="KW-1185">Reference proteome</keyword>
<keyword evidence="9 12" id="KW-0411">Iron-sulfur</keyword>
<dbReference type="Gene3D" id="2.40.30.10">
    <property type="entry name" value="Translation factors"/>
    <property type="match status" value="1"/>
</dbReference>
<keyword evidence="3 11" id="KW-0285">Flavoprotein</keyword>
<dbReference type="OrthoDB" id="9789468at2"/>
<evidence type="ECO:0000256" key="11">
    <source>
        <dbReference type="PIRSR" id="PIRSR006816-1"/>
    </source>
</evidence>
<keyword evidence="5 12" id="KW-0479">Metal-binding</keyword>
<evidence type="ECO:0000256" key="10">
    <source>
        <dbReference type="ARBA" id="ARBA00034078"/>
    </source>
</evidence>
<dbReference type="AlphaFoldDB" id="A0A437S5N8"/>
<evidence type="ECO:0000256" key="8">
    <source>
        <dbReference type="ARBA" id="ARBA00023004"/>
    </source>
</evidence>
<feature type="domain" description="FAD-binding FR-type" evidence="13">
    <location>
        <begin position="1"/>
        <end position="91"/>
    </location>
</feature>
<dbReference type="InterPro" id="IPR012165">
    <property type="entry name" value="Cyt_c3_hydrogenase_gsu"/>
</dbReference>
<dbReference type="GO" id="GO:0050660">
    <property type="term" value="F:flavin adenine dinucleotide binding"/>
    <property type="evidence" value="ECO:0007669"/>
    <property type="project" value="InterPro"/>
</dbReference>
<dbReference type="Gene3D" id="3.40.50.80">
    <property type="entry name" value="Nucleotide-binding domain of ferredoxin-NADP reductase (FNR) module"/>
    <property type="match status" value="1"/>
</dbReference>
<dbReference type="CDD" id="cd06218">
    <property type="entry name" value="DHOD_e_trans"/>
    <property type="match status" value="1"/>
</dbReference>
<evidence type="ECO:0000313" key="15">
    <source>
        <dbReference type="Proteomes" id="UP000288812"/>
    </source>
</evidence>
<keyword evidence="4 12" id="KW-0001">2Fe-2S</keyword>
<evidence type="ECO:0000256" key="9">
    <source>
        <dbReference type="ARBA" id="ARBA00023014"/>
    </source>
</evidence>
<comment type="cofactor">
    <cofactor evidence="12">
        <name>[2Fe-2S] cluster</name>
        <dbReference type="ChEBI" id="CHEBI:190135"/>
    </cofactor>
    <text evidence="12">Binds 1 [2Fe-2S] cluster per subunit.</text>
</comment>
<name>A0A437S5N8_9FIRM</name>
<keyword evidence="7" id="KW-0249">Electron transport</keyword>
<comment type="cofactor">
    <cofactor evidence="11">
        <name>FAD</name>
        <dbReference type="ChEBI" id="CHEBI:57692"/>
    </cofactor>
    <text evidence="11">Binds 1 FAD per subunit.</text>
</comment>
<dbReference type="Pfam" id="PF10418">
    <property type="entry name" value="DHODB_Fe-S_bind"/>
    <property type="match status" value="1"/>
</dbReference>
<evidence type="ECO:0000259" key="13">
    <source>
        <dbReference type="PROSITE" id="PS51384"/>
    </source>
</evidence>
<evidence type="ECO:0000313" key="14">
    <source>
        <dbReference type="EMBL" id="RVU54298.1"/>
    </source>
</evidence>
<dbReference type="InterPro" id="IPR017938">
    <property type="entry name" value="Riboflavin_synthase-like_b-brl"/>
</dbReference>
<dbReference type="Gene3D" id="2.10.240.10">
    <property type="entry name" value="Dihydroorotate dehydrogenase, electron transfer subunit"/>
    <property type="match status" value="1"/>
</dbReference>
<dbReference type="InterPro" id="IPR017927">
    <property type="entry name" value="FAD-bd_FR_type"/>
</dbReference>
<dbReference type="InterPro" id="IPR039261">
    <property type="entry name" value="FNR_nucleotide-bd"/>
</dbReference>
<keyword evidence="6 11" id="KW-0274">FAD</keyword>
<evidence type="ECO:0000256" key="7">
    <source>
        <dbReference type="ARBA" id="ARBA00022982"/>
    </source>
</evidence>
<gene>
    <name evidence="14" type="ORF">EF514_08335</name>
</gene>
<dbReference type="GO" id="GO:0006221">
    <property type="term" value="P:pyrimidine nucleotide biosynthetic process"/>
    <property type="evidence" value="ECO:0007669"/>
    <property type="project" value="InterPro"/>
</dbReference>
<evidence type="ECO:0000256" key="5">
    <source>
        <dbReference type="ARBA" id="ARBA00022723"/>
    </source>
</evidence>
<evidence type="ECO:0000256" key="12">
    <source>
        <dbReference type="PIRSR" id="PIRSR006816-2"/>
    </source>
</evidence>
<dbReference type="PROSITE" id="PS51384">
    <property type="entry name" value="FAD_FR"/>
    <property type="match status" value="1"/>
</dbReference>
<dbReference type="GO" id="GO:0016491">
    <property type="term" value="F:oxidoreductase activity"/>
    <property type="evidence" value="ECO:0007669"/>
    <property type="project" value="InterPro"/>
</dbReference>
<reference evidence="14 15" key="1">
    <citation type="submission" date="2018-11" db="EMBL/GenBank/DDBJ databases">
        <title>Genome sequencing and assembly of Anaerosphaera sp. nov., GS7-6-2.</title>
        <authorList>
            <person name="Rettenmaier R."/>
            <person name="Liebl W."/>
            <person name="Zverlov V."/>
        </authorList>
    </citation>
    <scope>NUCLEOTIDE SEQUENCE [LARGE SCALE GENOMIC DNA]</scope>
    <source>
        <strain evidence="14 15">GS7-6-2</strain>
    </source>
</reference>